<dbReference type="Gene3D" id="1.50.10.10">
    <property type="match status" value="1"/>
</dbReference>
<dbReference type="InterPro" id="IPR012341">
    <property type="entry name" value="6hp_glycosidase-like_sf"/>
</dbReference>
<reference evidence="2 3" key="1">
    <citation type="submission" date="2020-04" db="EMBL/GenBank/DDBJ databases">
        <authorList>
            <person name="Yoon J."/>
        </authorList>
    </citation>
    <scope>NUCLEOTIDE SEQUENCE [LARGE SCALE GENOMIC DNA]</scope>
    <source>
        <strain evidence="2 3">DJ-13</strain>
    </source>
</reference>
<dbReference type="RefSeq" id="WP_168551234.1">
    <property type="nucleotide sequence ID" value="NZ_JAAWWL010000001.1"/>
</dbReference>
<proteinExistence type="predicted"/>
<name>A0ABX1GN25_9FLAO</name>
<keyword evidence="1" id="KW-0732">Signal</keyword>
<dbReference type="InterPro" id="IPR008928">
    <property type="entry name" value="6-hairpin_glycosidase_sf"/>
</dbReference>
<evidence type="ECO:0000313" key="3">
    <source>
        <dbReference type="Proteomes" id="UP000718451"/>
    </source>
</evidence>
<gene>
    <name evidence="2" type="ORF">HCU67_03705</name>
</gene>
<evidence type="ECO:0000313" key="2">
    <source>
        <dbReference type="EMBL" id="NKI31034.1"/>
    </source>
</evidence>
<organism evidence="2 3">
    <name type="scientific">Croceivirga thetidis</name>
    <dbReference type="NCBI Taxonomy" id="2721623"/>
    <lineage>
        <taxon>Bacteria</taxon>
        <taxon>Pseudomonadati</taxon>
        <taxon>Bacteroidota</taxon>
        <taxon>Flavobacteriia</taxon>
        <taxon>Flavobacteriales</taxon>
        <taxon>Flavobacteriaceae</taxon>
        <taxon>Croceivirga</taxon>
    </lineage>
</organism>
<comment type="caution">
    <text evidence="2">The sequence shown here is derived from an EMBL/GenBank/DDBJ whole genome shotgun (WGS) entry which is preliminary data.</text>
</comment>
<evidence type="ECO:0000256" key="1">
    <source>
        <dbReference type="SAM" id="SignalP"/>
    </source>
</evidence>
<dbReference type="EMBL" id="JAAWWL010000001">
    <property type="protein sequence ID" value="NKI31034.1"/>
    <property type="molecule type" value="Genomic_DNA"/>
</dbReference>
<protein>
    <submittedName>
        <fullName evidence="2">Six-hairpin glycosidase-like protein</fullName>
    </submittedName>
</protein>
<dbReference type="Proteomes" id="UP000718451">
    <property type="component" value="Unassembled WGS sequence"/>
</dbReference>
<feature type="chain" id="PRO_5046325230" evidence="1">
    <location>
        <begin position="21"/>
        <end position="677"/>
    </location>
</feature>
<feature type="signal peptide" evidence="1">
    <location>
        <begin position="1"/>
        <end position="20"/>
    </location>
</feature>
<keyword evidence="3" id="KW-1185">Reference proteome</keyword>
<dbReference type="SUPFAM" id="SSF48208">
    <property type="entry name" value="Six-hairpin glycosidases"/>
    <property type="match status" value="1"/>
</dbReference>
<sequence length="677" mass="77441">MNKRLVMGCLLAAFFTTGFSQDSIDRNFWKISDDKTITWELKNENRLPHSDHIEFSGEKVSAILYYEVDSLRNLSVSRDVIFPQLRTFNKTNEPDWKKYRAYFRKTTDDGISPSIILGDKIIVPSKVDSIQLSGKAAFFCSPVNGIRVTKTFYPSMENRYLVEEWEIRNISNESRKIKFSNIEFSQSQLGYKGKYSHHIFSAALDSITLAPNSTYSFPVYFGATLNDEQKSEFNFETASKERTSFLNEVYEKLQLKTPDSIINTLFYFSKIRAAESIFDSSMGLVHSPGGGNYYTGIWANDQVEYSGPFFPYLGYFKGNVAAFNTYKKFLENIPKDDTHIPYAFEVDGIFSMDHLDRGDAAMIAYGTSLYLLATGSEKEATFLWPLIEWSIEYCHKMRNKAGAVRSESDEMEGRIATGNANLSTSTLYYGGLKYASRLAKELGKRGKQKQYERRAVLMEQTIEDYFGATIEELETYKYFEENSRLRHWICLPLTMGIETRKEGTLQALFEKLWTSNGVLVELNPEVPVEEAIFWDRATLYALRGAMRVGAANLAYDKLKSYSNKRLLGDHVPYPIEAYPENDMQHLSAESALYCRIFTEGLLGIEPINFQTTRITPKLPEDWGFVELKDVFISGKPITISLKRKGEGDFIEAKIIARGTTVMNKIISNGEDFFVKFY</sequence>
<accession>A0ABX1GN25</accession>